<dbReference type="EMBL" id="JAAGMP010001096">
    <property type="protein sequence ID" value="NEC21469.1"/>
    <property type="molecule type" value="Genomic_DNA"/>
</dbReference>
<protein>
    <submittedName>
        <fullName evidence="3">Uncharacterized protein</fullName>
    </submittedName>
</protein>
<feature type="region of interest" description="Disordered" evidence="1">
    <location>
        <begin position="1"/>
        <end position="26"/>
    </location>
</feature>
<keyword evidence="2" id="KW-0812">Transmembrane</keyword>
<evidence type="ECO:0000256" key="2">
    <source>
        <dbReference type="SAM" id="Phobius"/>
    </source>
</evidence>
<evidence type="ECO:0000256" key="1">
    <source>
        <dbReference type="SAM" id="MobiDB-lite"/>
    </source>
</evidence>
<comment type="caution">
    <text evidence="3">The sequence shown here is derived from an EMBL/GenBank/DDBJ whole genome shotgun (WGS) entry which is preliminary data.</text>
</comment>
<proteinExistence type="predicted"/>
<evidence type="ECO:0000313" key="3">
    <source>
        <dbReference type="EMBL" id="NEC21469.1"/>
    </source>
</evidence>
<accession>A0A7K3S291</accession>
<feature type="transmembrane region" description="Helical" evidence="2">
    <location>
        <begin position="39"/>
        <end position="59"/>
    </location>
</feature>
<dbReference type="RefSeq" id="WP_164205632.1">
    <property type="nucleotide sequence ID" value="NZ_JAAGMP010001096.1"/>
</dbReference>
<keyword evidence="2" id="KW-1133">Transmembrane helix</keyword>
<organism evidence="3 4">
    <name type="scientific">Streptomyces parvus</name>
    <dbReference type="NCBI Taxonomy" id="66428"/>
    <lineage>
        <taxon>Bacteria</taxon>
        <taxon>Bacillati</taxon>
        <taxon>Actinomycetota</taxon>
        <taxon>Actinomycetes</taxon>
        <taxon>Kitasatosporales</taxon>
        <taxon>Streptomycetaceae</taxon>
        <taxon>Streptomyces</taxon>
    </lineage>
</organism>
<dbReference type="Proteomes" id="UP000469670">
    <property type="component" value="Unassembled WGS sequence"/>
</dbReference>
<name>A0A7K3S291_9ACTN</name>
<keyword evidence="2" id="KW-0472">Membrane</keyword>
<evidence type="ECO:0000313" key="4">
    <source>
        <dbReference type="Proteomes" id="UP000469670"/>
    </source>
</evidence>
<sequence length="81" mass="8585">MPLRKQVGRRLGGDGPPVFQPKSPEMKGAAMMAPPEMTAAAMVAIAAMAFSLLSDLFFGGRDEKNANSRLASAQRKISGYS</sequence>
<reference evidence="3 4" key="1">
    <citation type="submission" date="2020-01" db="EMBL/GenBank/DDBJ databases">
        <title>Insect and environment-associated Actinomycetes.</title>
        <authorList>
            <person name="Currrie C."/>
            <person name="Chevrette M."/>
            <person name="Carlson C."/>
            <person name="Stubbendieck R."/>
            <person name="Wendt-Pienkowski E."/>
        </authorList>
    </citation>
    <scope>NUCLEOTIDE SEQUENCE [LARGE SCALE GENOMIC DNA]</scope>
    <source>
        <strain evidence="3 4">SID7590</strain>
    </source>
</reference>
<dbReference type="AlphaFoldDB" id="A0A7K3S291"/>
<gene>
    <name evidence="3" type="ORF">G3I50_24950</name>
</gene>